<keyword evidence="1" id="KW-0808">Transferase</keyword>
<evidence type="ECO:0000313" key="4">
    <source>
        <dbReference type="EMBL" id="CAK0868557.1"/>
    </source>
</evidence>
<feature type="region of interest" description="Disordered" evidence="2">
    <location>
        <begin position="913"/>
        <end position="958"/>
    </location>
</feature>
<dbReference type="Gene3D" id="3.40.50.12760">
    <property type="match status" value="1"/>
</dbReference>
<proteinExistence type="predicted"/>
<sequence length="958" mass="104088">MAASGALPLKCAAGEQPEARCVATPLRSSCKLRAEAAAFVPGARAVVAAPAPCQEVAWTSSGPAVVSVRSMQHRGCAVVLLRNREVLERSVRQQVAVIDGVCVEVRRHSRKPKDGEQPLGEGESQGVFIAWGNRVARKVGISDEGIEAYFNGLVGKPCPDGLDPKAPFEESFQSFPLSSAGPLPLNERPRHQEATKEQLLDGPHGAPEKVRELWRAKERLDALWARPPPPMGRSVMQRVARDQLFPHSGGAEGKNGENRAGDKLAELAESTGLLEGVPAGSAFLDLCGGPGAWSQFLLGHRGMRLRGYGLTLRSGAGSASDWKSEEKDDWYEELYSRPDWRAIWCKDGTGDLLKPGNVEHAAGQLWKEAGGVFLCVADGGFSDHAIPANQLELYFYRLLLAELLMAIRCLQPGGRFVCKLYSAFSPATAALLFLTTRVFDSVRVVKPKSSRVAGIERYLVASGFLPGPEAQTVRQALERSHAVAGGIMDRPLLTPTVDPQDLAGDEGFLAQLRAMATTLCERQTQAIDAITQRAEYLEDVALEALSHSELADNDPCWVVEDHRGERRRDGRRGPSDGSLVEVDPCRPVTADNQLGQARPGLVLDAAAFFWRGRRARARGPRLRRLRLRASRLWLRGGLVELHDMGHARVELVELVAVFPAHEPCDADLVRGLVPVYERVPVPGAGAPQRPDAVQPLQRPEDPPRPRLGASRGARGPPGAPAALLSRPLEGRVSTALPVIFGGGPSITRMWGFMSLGHLISSGERASTGLLSSVQADFVGVCPLPPAASVHSAEPSPRRRAAKARMVASESCPPAPLVPRPAEPAFRQPRCEWADEEGAELPPGSLDDETAAPGLPSWSSTPYTSEASSPYTSETGFDSESDDDGGAERLDLDPRTPTRVYAELARRRFLALQDRRRREKASRRCPASQELQPRRPDPRGPEETPQECVRLRRRRSFTF</sequence>
<feature type="compositionally biased region" description="Basic and acidic residues" evidence="2">
    <location>
        <begin position="187"/>
        <end position="199"/>
    </location>
</feature>
<evidence type="ECO:0000259" key="3">
    <source>
        <dbReference type="Pfam" id="PF01728"/>
    </source>
</evidence>
<comment type="caution">
    <text evidence="4">The sequence shown here is derived from an EMBL/GenBank/DDBJ whole genome shotgun (WGS) entry which is preliminary data.</text>
</comment>
<keyword evidence="1" id="KW-0539">Nucleus</keyword>
<protein>
    <recommendedName>
        <fullName evidence="1">Cap-specific mRNA (nucleoside-2'-O-)-methyltransferase 1</fullName>
        <ecNumber evidence="1">2.1.1.57</ecNumber>
    </recommendedName>
    <alternativeName>
        <fullName evidence="1">Cap1 2'O-ribose methyltransferase 1</fullName>
    </alternativeName>
</protein>
<feature type="compositionally biased region" description="Basic and acidic residues" evidence="2">
    <location>
        <begin position="564"/>
        <end position="574"/>
    </location>
</feature>
<keyword evidence="1" id="KW-0506">mRNA capping</keyword>
<dbReference type="SUPFAM" id="SSF53335">
    <property type="entry name" value="S-adenosyl-L-methionine-dependent methyltransferases"/>
    <property type="match status" value="1"/>
</dbReference>
<feature type="region of interest" description="Disordered" evidence="2">
    <location>
        <begin position="681"/>
        <end position="726"/>
    </location>
</feature>
<dbReference type="EMBL" id="CAUYUJ010016760">
    <property type="protein sequence ID" value="CAK0868557.1"/>
    <property type="molecule type" value="Genomic_DNA"/>
</dbReference>
<feature type="region of interest" description="Disordered" evidence="2">
    <location>
        <begin position="161"/>
        <end position="207"/>
    </location>
</feature>
<feature type="region of interest" description="Disordered" evidence="2">
    <location>
        <begin position="564"/>
        <end position="584"/>
    </location>
</feature>
<name>A0ABN9V6N8_9DINO</name>
<dbReference type="EC" id="2.1.1.57" evidence="1"/>
<feature type="compositionally biased region" description="Polar residues" evidence="2">
    <location>
        <begin position="856"/>
        <end position="875"/>
    </location>
</feature>
<dbReference type="Proteomes" id="UP001189429">
    <property type="component" value="Unassembled WGS sequence"/>
</dbReference>
<evidence type="ECO:0000256" key="1">
    <source>
        <dbReference type="RuleBase" id="RU368012"/>
    </source>
</evidence>
<keyword evidence="1" id="KW-0489">Methyltransferase</keyword>
<comment type="catalytic activity">
    <reaction evidence="1">
        <text>a 5'-end (N(7)-methyl 5'-triphosphoguanosine)-ribonucleoside in mRNA + S-adenosyl-L-methionine = a 5'-end (N(7)-methyl 5'-triphosphoguanosine)-(2'-O-methyl-ribonucleoside) in mRNA + S-adenosyl-L-homocysteine + H(+)</text>
        <dbReference type="Rhea" id="RHEA:67020"/>
        <dbReference type="Rhea" id="RHEA-COMP:17167"/>
        <dbReference type="Rhea" id="RHEA-COMP:17168"/>
        <dbReference type="ChEBI" id="CHEBI:15378"/>
        <dbReference type="ChEBI" id="CHEBI:57856"/>
        <dbReference type="ChEBI" id="CHEBI:59789"/>
        <dbReference type="ChEBI" id="CHEBI:156461"/>
        <dbReference type="ChEBI" id="CHEBI:167609"/>
        <dbReference type="EC" id="2.1.1.57"/>
    </reaction>
</comment>
<evidence type="ECO:0000313" key="5">
    <source>
        <dbReference type="Proteomes" id="UP001189429"/>
    </source>
</evidence>
<feature type="region of interest" description="Disordered" evidence="2">
    <location>
        <begin position="785"/>
        <end position="822"/>
    </location>
</feature>
<comment type="function">
    <text evidence="1">S-adenosyl-L-methionine-dependent methyltransferase that mediates RNA cap1 2'-O-ribose methylation to the 5'-cap structure of RNAs. Methylates the ribose of the first nucleotide of a m(7)GpppG-capped mRNA to produce m(7)GpppNmp (cap1).</text>
</comment>
<comment type="subcellular location">
    <subcellularLocation>
        <location evidence="1">Nucleus</location>
    </subcellularLocation>
</comment>
<gene>
    <name evidence="4" type="ORF">PCOR1329_LOCUS55182</name>
</gene>
<keyword evidence="1" id="KW-0507">mRNA processing</keyword>
<dbReference type="PANTHER" id="PTHR16121:SF0">
    <property type="entry name" value="CAP-SPECIFIC MRNA (NUCLEOSIDE-2'-O-)-METHYLTRANSFERASE 1"/>
    <property type="match status" value="1"/>
</dbReference>
<feature type="region of interest" description="Disordered" evidence="2">
    <location>
        <begin position="836"/>
        <end position="897"/>
    </location>
</feature>
<keyword evidence="1" id="KW-0949">S-adenosyl-L-methionine</keyword>
<keyword evidence="5" id="KW-1185">Reference proteome</keyword>
<feature type="domain" description="Ribosomal RNA methyltransferase FtsJ" evidence="3">
    <location>
        <begin position="258"/>
        <end position="464"/>
    </location>
</feature>
<organism evidence="4 5">
    <name type="scientific">Prorocentrum cordatum</name>
    <dbReference type="NCBI Taxonomy" id="2364126"/>
    <lineage>
        <taxon>Eukaryota</taxon>
        <taxon>Sar</taxon>
        <taxon>Alveolata</taxon>
        <taxon>Dinophyceae</taxon>
        <taxon>Prorocentrales</taxon>
        <taxon>Prorocentraceae</taxon>
        <taxon>Prorocentrum</taxon>
    </lineage>
</organism>
<feature type="compositionally biased region" description="Low complexity" evidence="2">
    <location>
        <begin position="706"/>
        <end position="726"/>
    </location>
</feature>
<feature type="compositionally biased region" description="Basic and acidic residues" evidence="2">
    <location>
        <begin position="931"/>
        <end position="941"/>
    </location>
</feature>
<feature type="compositionally biased region" description="Basic and acidic residues" evidence="2">
    <location>
        <begin position="885"/>
        <end position="895"/>
    </location>
</feature>
<evidence type="ECO:0000256" key="2">
    <source>
        <dbReference type="SAM" id="MobiDB-lite"/>
    </source>
</evidence>
<dbReference type="InterPro" id="IPR029063">
    <property type="entry name" value="SAM-dependent_MTases_sf"/>
</dbReference>
<reference evidence="4" key="1">
    <citation type="submission" date="2023-10" db="EMBL/GenBank/DDBJ databases">
        <authorList>
            <person name="Chen Y."/>
            <person name="Shah S."/>
            <person name="Dougan E. K."/>
            <person name="Thang M."/>
            <person name="Chan C."/>
        </authorList>
    </citation>
    <scope>NUCLEOTIDE SEQUENCE [LARGE SCALE GENOMIC DNA]</scope>
</reference>
<dbReference type="PANTHER" id="PTHR16121">
    <property type="entry name" value="CAP-SPECIFIC MRNA (NUCLEOSIDE-2'-O-)-METHYLTRANSFERASE 1-RELATED"/>
    <property type="match status" value="1"/>
</dbReference>
<dbReference type="InterPro" id="IPR050851">
    <property type="entry name" value="mRNA_Cap_2O-Ribose_MeTrfase"/>
</dbReference>
<feature type="compositionally biased region" description="Pro residues" evidence="2">
    <location>
        <begin position="812"/>
        <end position="821"/>
    </location>
</feature>
<dbReference type="InterPro" id="IPR002877">
    <property type="entry name" value="RNA_MeTrfase_FtsJ_dom"/>
</dbReference>
<dbReference type="Pfam" id="PF01728">
    <property type="entry name" value="FtsJ"/>
    <property type="match status" value="1"/>
</dbReference>
<accession>A0ABN9V6N8</accession>